<evidence type="ECO:0000313" key="1">
    <source>
        <dbReference type="EMBL" id="RXM35483.1"/>
    </source>
</evidence>
<dbReference type="AlphaFoldDB" id="A0A444UK01"/>
<dbReference type="Proteomes" id="UP000289886">
    <property type="component" value="Unassembled WGS sequence"/>
</dbReference>
<protein>
    <submittedName>
        <fullName evidence="1">Uncharacterized protein</fullName>
    </submittedName>
</protein>
<dbReference type="EMBL" id="SCEB01214410">
    <property type="protein sequence ID" value="RXM35483.1"/>
    <property type="molecule type" value="Genomic_DNA"/>
</dbReference>
<gene>
    <name evidence="1" type="ORF">EOD39_4071</name>
</gene>
<organism evidence="1 2">
    <name type="scientific">Acipenser ruthenus</name>
    <name type="common">Sterlet sturgeon</name>
    <dbReference type="NCBI Taxonomy" id="7906"/>
    <lineage>
        <taxon>Eukaryota</taxon>
        <taxon>Metazoa</taxon>
        <taxon>Chordata</taxon>
        <taxon>Craniata</taxon>
        <taxon>Vertebrata</taxon>
        <taxon>Euteleostomi</taxon>
        <taxon>Actinopterygii</taxon>
        <taxon>Chondrostei</taxon>
        <taxon>Acipenseriformes</taxon>
        <taxon>Acipenseridae</taxon>
        <taxon>Acipenser</taxon>
    </lineage>
</organism>
<sequence>MSKSMFERLGKIICPVVSPKMPSRRPAIPTRKRIAIALYKLASCAEYRIVAQFEMPFRMVPSLEPAYRLKISKRPSFPLFAFRT</sequence>
<proteinExistence type="predicted"/>
<name>A0A444UK01_ACIRT</name>
<reference evidence="1 2" key="1">
    <citation type="submission" date="2019-01" db="EMBL/GenBank/DDBJ databases">
        <title>Draft Genome and Complete Hox-Cluster Characterization of the Sterlet Sturgeon (Acipenser ruthenus).</title>
        <authorList>
            <person name="Wei Q."/>
        </authorList>
    </citation>
    <scope>NUCLEOTIDE SEQUENCE [LARGE SCALE GENOMIC DNA]</scope>
    <source>
        <strain evidence="1">WHYD16114868_AA</strain>
        <tissue evidence="1">Blood</tissue>
    </source>
</reference>
<evidence type="ECO:0000313" key="2">
    <source>
        <dbReference type="Proteomes" id="UP000289886"/>
    </source>
</evidence>
<accession>A0A444UK01</accession>
<keyword evidence="2" id="KW-1185">Reference proteome</keyword>
<comment type="caution">
    <text evidence="1">The sequence shown here is derived from an EMBL/GenBank/DDBJ whole genome shotgun (WGS) entry which is preliminary data.</text>
</comment>